<dbReference type="EMBL" id="FRBL01000007">
    <property type="protein sequence ID" value="SHM26687.1"/>
    <property type="molecule type" value="Genomic_DNA"/>
</dbReference>
<dbReference type="Proteomes" id="UP000184420">
    <property type="component" value="Unassembled WGS sequence"/>
</dbReference>
<evidence type="ECO:0000313" key="1">
    <source>
        <dbReference type="EMBL" id="SHM26687.1"/>
    </source>
</evidence>
<dbReference type="InterPro" id="IPR009057">
    <property type="entry name" value="Homeodomain-like_sf"/>
</dbReference>
<dbReference type="PANTHER" id="PTHR34849">
    <property type="entry name" value="SSL5025 PROTEIN"/>
    <property type="match status" value="1"/>
</dbReference>
<gene>
    <name evidence="1" type="ORF">SAMN05444266_107199</name>
</gene>
<dbReference type="InterPro" id="IPR036388">
    <property type="entry name" value="WH-like_DNA-bd_sf"/>
</dbReference>
<evidence type="ECO:0000313" key="2">
    <source>
        <dbReference type="Proteomes" id="UP000184420"/>
    </source>
</evidence>
<dbReference type="Pfam" id="PF04255">
    <property type="entry name" value="DUF433"/>
    <property type="match status" value="1"/>
</dbReference>
<protein>
    <submittedName>
        <fullName evidence="1">Uncharacterized conserved protein, DUF433 family</fullName>
    </submittedName>
</protein>
<dbReference type="Gene3D" id="1.10.10.10">
    <property type="entry name" value="Winged helix-like DNA-binding domain superfamily/Winged helix DNA-binding domain"/>
    <property type="match status" value="1"/>
</dbReference>
<name>A0A1M7HEX1_9BACT</name>
<organism evidence="1 2">
    <name type="scientific">Chitinophaga jiangningensis</name>
    <dbReference type="NCBI Taxonomy" id="1419482"/>
    <lineage>
        <taxon>Bacteria</taxon>
        <taxon>Pseudomonadati</taxon>
        <taxon>Bacteroidota</taxon>
        <taxon>Chitinophagia</taxon>
        <taxon>Chitinophagales</taxon>
        <taxon>Chitinophagaceae</taxon>
        <taxon>Chitinophaga</taxon>
    </lineage>
</organism>
<dbReference type="PANTHER" id="PTHR34849:SF3">
    <property type="entry name" value="SSR2962 PROTEIN"/>
    <property type="match status" value="1"/>
</dbReference>
<dbReference type="STRING" id="1419482.SAMN05444266_107199"/>
<dbReference type="InterPro" id="IPR007367">
    <property type="entry name" value="DUF433"/>
</dbReference>
<dbReference type="AlphaFoldDB" id="A0A1M7HEX1"/>
<reference evidence="1 2" key="1">
    <citation type="submission" date="2016-11" db="EMBL/GenBank/DDBJ databases">
        <authorList>
            <person name="Jaros S."/>
            <person name="Januszkiewicz K."/>
            <person name="Wedrychowicz H."/>
        </authorList>
    </citation>
    <scope>NUCLEOTIDE SEQUENCE [LARGE SCALE GENOMIC DNA]</scope>
    <source>
        <strain evidence="1 2">DSM 27406</strain>
    </source>
</reference>
<dbReference type="SUPFAM" id="SSF46689">
    <property type="entry name" value="Homeodomain-like"/>
    <property type="match status" value="1"/>
</dbReference>
<proteinExistence type="predicted"/>
<keyword evidence="2" id="KW-1185">Reference proteome</keyword>
<accession>A0A1M7HEX1</accession>
<sequence length="76" mass="8097">MMNYLNYIESNSNVMLGKPVIKGTRITVALVLQRLSEGASPQDLIKAYPALTIESISAVLAYASDAIGNETIIAVA</sequence>